<protein>
    <submittedName>
        <fullName evidence="2">Putative Alginate granule-binding protein</fullName>
    </submittedName>
</protein>
<dbReference type="Pfam" id="PF09361">
    <property type="entry name" value="Phasin_2"/>
    <property type="match status" value="1"/>
</dbReference>
<gene>
    <name evidence="2" type="ORF">ACCAA_600034</name>
</gene>
<dbReference type="InterPro" id="IPR018968">
    <property type="entry name" value="Phasin"/>
</dbReference>
<sequence length="178" mass="18423">MYNVAEKFTSTNKAGLEALNTIINTSLTGIGALATLNLQTARAFAERGAENFAALSEVRDLAGLKALQKPMAMAALDQSMAYSRRAYKICNESSSAVVQVFEGHLRQVGGDLFAAINDGRQNLPPAVGFAAATAKSLMAAAKQVYGQASEVGRQVADSAQASATAAGESAVKLLAKPA</sequence>
<evidence type="ECO:0000259" key="1">
    <source>
        <dbReference type="Pfam" id="PF09361"/>
    </source>
</evidence>
<accession>A0A1A8XVC3</accession>
<dbReference type="RefSeq" id="WP_186408401.1">
    <property type="nucleotide sequence ID" value="NZ_FLQX01000139.1"/>
</dbReference>
<dbReference type="EMBL" id="FLQX01000139">
    <property type="protein sequence ID" value="SBT08686.1"/>
    <property type="molecule type" value="Genomic_DNA"/>
</dbReference>
<dbReference type="STRING" id="1860102.ACCAA_600034"/>
<dbReference type="AlphaFoldDB" id="A0A1A8XVC3"/>
<evidence type="ECO:0000313" key="3">
    <source>
        <dbReference type="Proteomes" id="UP000199169"/>
    </source>
</evidence>
<keyword evidence="3" id="KW-1185">Reference proteome</keyword>
<organism evidence="2 3">
    <name type="scientific">Candidatus Accumulibacter aalborgensis</name>
    <dbReference type="NCBI Taxonomy" id="1860102"/>
    <lineage>
        <taxon>Bacteria</taxon>
        <taxon>Pseudomonadati</taxon>
        <taxon>Pseudomonadota</taxon>
        <taxon>Betaproteobacteria</taxon>
        <taxon>Candidatus Accumulibacter</taxon>
    </lineage>
</organism>
<evidence type="ECO:0000313" key="2">
    <source>
        <dbReference type="EMBL" id="SBT08686.1"/>
    </source>
</evidence>
<reference evidence="3" key="1">
    <citation type="submission" date="2016-06" db="EMBL/GenBank/DDBJ databases">
        <authorList>
            <person name="McIlroy S.J."/>
            <person name="Karst S.M."/>
            <person name="Albertsen M."/>
        </authorList>
    </citation>
    <scope>NUCLEOTIDE SEQUENCE [LARGE SCALE GENOMIC DNA]</scope>
</reference>
<name>A0A1A8XVC3_9PROT</name>
<dbReference type="Proteomes" id="UP000199169">
    <property type="component" value="Unassembled WGS sequence"/>
</dbReference>
<feature type="domain" description="Phasin" evidence="1">
    <location>
        <begin position="6"/>
        <end position="103"/>
    </location>
</feature>
<proteinExistence type="predicted"/>